<name>A0ABW4XHJ5_9GAMM</name>
<dbReference type="PANTHER" id="PTHR37483">
    <property type="entry name" value="UPF0125 PROTEIN RATB"/>
    <property type="match status" value="1"/>
</dbReference>
<dbReference type="Pfam" id="PF03658">
    <property type="entry name" value="Ub-RnfH"/>
    <property type="match status" value="1"/>
</dbReference>
<keyword evidence="4" id="KW-1185">Reference proteome</keyword>
<dbReference type="InterPro" id="IPR016155">
    <property type="entry name" value="Mopterin_synth/thiamin_S_b"/>
</dbReference>
<organism evidence="3 4">
    <name type="scientific">Corallincola platygyrae</name>
    <dbReference type="NCBI Taxonomy" id="1193278"/>
    <lineage>
        <taxon>Bacteria</taxon>
        <taxon>Pseudomonadati</taxon>
        <taxon>Pseudomonadota</taxon>
        <taxon>Gammaproteobacteria</taxon>
        <taxon>Alteromonadales</taxon>
        <taxon>Psychromonadaceae</taxon>
        <taxon>Corallincola</taxon>
    </lineage>
</organism>
<protein>
    <recommendedName>
        <fullName evidence="2">UPF0125 protein ACFSJ3_00895</fullName>
    </recommendedName>
</protein>
<evidence type="ECO:0000256" key="1">
    <source>
        <dbReference type="ARBA" id="ARBA00010645"/>
    </source>
</evidence>
<reference evidence="4" key="1">
    <citation type="journal article" date="2019" name="Int. J. Syst. Evol. Microbiol.">
        <title>The Global Catalogue of Microorganisms (GCM) 10K type strain sequencing project: providing services to taxonomists for standard genome sequencing and annotation.</title>
        <authorList>
            <consortium name="The Broad Institute Genomics Platform"/>
            <consortium name="The Broad Institute Genome Sequencing Center for Infectious Disease"/>
            <person name="Wu L."/>
            <person name="Ma J."/>
        </authorList>
    </citation>
    <scope>NUCLEOTIDE SEQUENCE [LARGE SCALE GENOMIC DNA]</scope>
    <source>
        <strain evidence="4">CGMCC 1.10992</strain>
    </source>
</reference>
<dbReference type="InterPro" id="IPR005346">
    <property type="entry name" value="RnfH"/>
</dbReference>
<sequence>MQISVAYALPEQQFWIDLELPEYATVISAINRSGIQDLFPDIQLDQQKVGIFGKVVTLETRLVEGDRVEIYRPTTWVPDDEDEDDDD</sequence>
<comment type="caution">
    <text evidence="3">The sequence shown here is derived from an EMBL/GenBank/DDBJ whole genome shotgun (WGS) entry which is preliminary data.</text>
</comment>
<dbReference type="RefSeq" id="WP_345338690.1">
    <property type="nucleotide sequence ID" value="NZ_BAABLI010000007.1"/>
</dbReference>
<dbReference type="NCBIfam" id="NF002490">
    <property type="entry name" value="PRK01777.1"/>
    <property type="match status" value="1"/>
</dbReference>
<dbReference type="HAMAP" id="MF_00460">
    <property type="entry name" value="UPF0125_RnfH"/>
    <property type="match status" value="1"/>
</dbReference>
<dbReference type="InterPro" id="IPR037021">
    <property type="entry name" value="RnfH_sf"/>
</dbReference>
<dbReference type="Proteomes" id="UP001597380">
    <property type="component" value="Unassembled WGS sequence"/>
</dbReference>
<dbReference type="EMBL" id="JBHUHT010000004">
    <property type="protein sequence ID" value="MFD2094527.1"/>
    <property type="molecule type" value="Genomic_DNA"/>
</dbReference>
<proteinExistence type="inferred from homology"/>
<dbReference type="SUPFAM" id="SSF54285">
    <property type="entry name" value="MoaD/ThiS"/>
    <property type="match status" value="1"/>
</dbReference>
<evidence type="ECO:0000313" key="4">
    <source>
        <dbReference type="Proteomes" id="UP001597380"/>
    </source>
</evidence>
<dbReference type="PANTHER" id="PTHR37483:SF1">
    <property type="entry name" value="UPF0125 PROTEIN RATB"/>
    <property type="match status" value="1"/>
</dbReference>
<accession>A0ABW4XHJ5</accession>
<evidence type="ECO:0000313" key="3">
    <source>
        <dbReference type="EMBL" id="MFD2094527.1"/>
    </source>
</evidence>
<gene>
    <name evidence="3" type="ORF">ACFSJ3_00895</name>
</gene>
<evidence type="ECO:0000256" key="2">
    <source>
        <dbReference type="HAMAP-Rule" id="MF_00460"/>
    </source>
</evidence>
<dbReference type="Gene3D" id="3.10.20.280">
    <property type="entry name" value="RnfH-like"/>
    <property type="match status" value="1"/>
</dbReference>
<comment type="similarity">
    <text evidence="1 2">Belongs to the UPF0125 (RnfH) family.</text>
</comment>